<feature type="transmembrane region" description="Helical" evidence="6">
    <location>
        <begin position="366"/>
        <end position="389"/>
    </location>
</feature>
<keyword evidence="9" id="KW-1185">Reference proteome</keyword>
<evidence type="ECO:0000256" key="4">
    <source>
        <dbReference type="ARBA" id="ARBA00023136"/>
    </source>
</evidence>
<evidence type="ECO:0000256" key="6">
    <source>
        <dbReference type="SAM" id="Phobius"/>
    </source>
</evidence>
<evidence type="ECO:0000313" key="9">
    <source>
        <dbReference type="Proteomes" id="UP000283841"/>
    </source>
</evidence>
<dbReference type="AlphaFoldDB" id="A0A443I0Y8"/>
<organism evidence="8 9">
    <name type="scientific">Byssochlamys spectabilis</name>
    <name type="common">Paecilomyces variotii</name>
    <dbReference type="NCBI Taxonomy" id="264951"/>
    <lineage>
        <taxon>Eukaryota</taxon>
        <taxon>Fungi</taxon>
        <taxon>Dikarya</taxon>
        <taxon>Ascomycota</taxon>
        <taxon>Pezizomycotina</taxon>
        <taxon>Eurotiomycetes</taxon>
        <taxon>Eurotiomycetidae</taxon>
        <taxon>Eurotiales</taxon>
        <taxon>Thermoascaceae</taxon>
        <taxon>Paecilomyces</taxon>
    </lineage>
</organism>
<protein>
    <submittedName>
        <fullName evidence="8">Putative MFS multidrug transporter</fullName>
    </submittedName>
</protein>
<dbReference type="RefSeq" id="XP_028487332.1">
    <property type="nucleotide sequence ID" value="XM_028629829.1"/>
</dbReference>
<feature type="compositionally biased region" description="Basic and acidic residues" evidence="5">
    <location>
        <begin position="565"/>
        <end position="585"/>
    </location>
</feature>
<evidence type="ECO:0000256" key="5">
    <source>
        <dbReference type="SAM" id="MobiDB-lite"/>
    </source>
</evidence>
<feature type="transmembrane region" description="Helical" evidence="6">
    <location>
        <begin position="425"/>
        <end position="447"/>
    </location>
</feature>
<feature type="transmembrane region" description="Helical" evidence="6">
    <location>
        <begin position="295"/>
        <end position="312"/>
    </location>
</feature>
<gene>
    <name evidence="8" type="ORF">C8Q69DRAFT_456358</name>
</gene>
<dbReference type="PROSITE" id="PS50850">
    <property type="entry name" value="MFS"/>
    <property type="match status" value="1"/>
</dbReference>
<dbReference type="InterPro" id="IPR011701">
    <property type="entry name" value="MFS"/>
</dbReference>
<dbReference type="GO" id="GO:0015174">
    <property type="term" value="F:basic amino acid transmembrane transporter activity"/>
    <property type="evidence" value="ECO:0007669"/>
    <property type="project" value="TreeGrafter"/>
</dbReference>
<comment type="subcellular location">
    <subcellularLocation>
        <location evidence="1">Membrane</location>
        <topology evidence="1">Multi-pass membrane protein</topology>
    </subcellularLocation>
</comment>
<feature type="transmembrane region" description="Helical" evidence="6">
    <location>
        <begin position="172"/>
        <end position="191"/>
    </location>
</feature>
<keyword evidence="3 6" id="KW-1133">Transmembrane helix</keyword>
<feature type="region of interest" description="Disordered" evidence="5">
    <location>
        <begin position="564"/>
        <end position="585"/>
    </location>
</feature>
<dbReference type="InterPro" id="IPR020846">
    <property type="entry name" value="MFS_dom"/>
</dbReference>
<feature type="transmembrane region" description="Helical" evidence="6">
    <location>
        <begin position="396"/>
        <end position="419"/>
    </location>
</feature>
<evidence type="ECO:0000256" key="1">
    <source>
        <dbReference type="ARBA" id="ARBA00004141"/>
    </source>
</evidence>
<dbReference type="GO" id="GO:0000329">
    <property type="term" value="C:fungal-type vacuole membrane"/>
    <property type="evidence" value="ECO:0007669"/>
    <property type="project" value="TreeGrafter"/>
</dbReference>
<dbReference type="InterPro" id="IPR036259">
    <property type="entry name" value="MFS_trans_sf"/>
</dbReference>
<keyword evidence="4 6" id="KW-0472">Membrane</keyword>
<dbReference type="SUPFAM" id="SSF103473">
    <property type="entry name" value="MFS general substrate transporter"/>
    <property type="match status" value="1"/>
</dbReference>
<evidence type="ECO:0000259" key="7">
    <source>
        <dbReference type="PROSITE" id="PS50850"/>
    </source>
</evidence>
<proteinExistence type="predicted"/>
<comment type="caution">
    <text evidence="8">The sequence shown here is derived from an EMBL/GenBank/DDBJ whole genome shotgun (WGS) entry which is preliminary data.</text>
</comment>
<feature type="transmembrane region" description="Helical" evidence="6">
    <location>
        <begin position="332"/>
        <end position="354"/>
    </location>
</feature>
<keyword evidence="2 6" id="KW-0812">Transmembrane</keyword>
<dbReference type="VEuPathDB" id="FungiDB:C8Q69DRAFT_456358"/>
<feature type="transmembrane region" description="Helical" evidence="6">
    <location>
        <begin position="459"/>
        <end position="485"/>
    </location>
</feature>
<feature type="transmembrane region" description="Helical" evidence="6">
    <location>
        <begin position="71"/>
        <end position="92"/>
    </location>
</feature>
<feature type="transmembrane region" description="Helical" evidence="6">
    <location>
        <begin position="112"/>
        <end position="130"/>
    </location>
</feature>
<accession>A0A443I0Y8</accession>
<dbReference type="EMBL" id="RCNU01000002">
    <property type="protein sequence ID" value="RWQ97687.1"/>
    <property type="molecule type" value="Genomic_DNA"/>
</dbReference>
<dbReference type="GeneID" id="39599106"/>
<evidence type="ECO:0000256" key="2">
    <source>
        <dbReference type="ARBA" id="ARBA00022692"/>
    </source>
</evidence>
<evidence type="ECO:0000256" key="3">
    <source>
        <dbReference type="ARBA" id="ARBA00022989"/>
    </source>
</evidence>
<feature type="transmembrane region" description="Helical" evidence="6">
    <location>
        <begin position="142"/>
        <end position="166"/>
    </location>
</feature>
<feature type="transmembrane region" description="Helical" evidence="6">
    <location>
        <begin position="270"/>
        <end position="289"/>
    </location>
</feature>
<dbReference type="PANTHER" id="PTHR23501:SF6">
    <property type="entry name" value="MULTIDRUG TRANSPORTER, PUTATIVE (AFU_ORTHOLOGUE AFUA_3G14560)-RELATED"/>
    <property type="match status" value="1"/>
</dbReference>
<evidence type="ECO:0000313" key="8">
    <source>
        <dbReference type="EMBL" id="RWQ97687.1"/>
    </source>
</evidence>
<feature type="transmembrane region" description="Helical" evidence="6">
    <location>
        <begin position="198"/>
        <end position="219"/>
    </location>
</feature>
<name>A0A443I0Y8_BYSSP</name>
<dbReference type="Proteomes" id="UP000283841">
    <property type="component" value="Unassembled WGS sequence"/>
</dbReference>
<sequence>MLPGSSTPQFPPCYPNASTFFLLTISRPVGRNFNFKMTIGGREDASTTENTPLLATPDAEIDNKQDGRMTVVRTLSISILMGILIFIQATNISMITTTQSDIAADLDAFSEVTWFTSSFLIAMSSITPLGGRLSQIFSPRNYILGSSIVMAIGLLITSLAKTLWVFLLGRVVTGGGGAGIMATSIILVLELSSKKRRGLFIGMVNAGFTTGVASGAVLAGAVTPHFGWRCIYWIQAPVSLVTGLLLFLAIPPRDSTDPSKSSLLQSLARVDYLGILTFTGSLVLLLFSLSSTDIPITPLILGALLFVSFLFVESKYSSEPIIPVTVLKTRSVLLTCFAGSGVMVARWAVLFYTPVYAIAVRGWSPASAGLILVPTNAGFGLGGLLVGWIHIRKAGSYYISCLIIYLLFTLALLALTPLSTSTSNAAMYVAATFFNGACTGALLNYTLSHVLHLTTPDVHYIVTSLVALFRGLAGSVGSAVGGGLFTRVLKRSLETGFANNGIYRPDLVRQLVGGPAFVRALNGLEKQVAIHSYEEALRTLFLAGSALAFAMTVLQAGTGWNAPDSHLEEASGRSDSVPERASGEA</sequence>
<dbReference type="Gene3D" id="1.20.1250.20">
    <property type="entry name" value="MFS general substrate transporter like domains"/>
    <property type="match status" value="1"/>
</dbReference>
<dbReference type="PANTHER" id="PTHR23501">
    <property type="entry name" value="MAJOR FACILITATOR SUPERFAMILY"/>
    <property type="match status" value="1"/>
</dbReference>
<reference evidence="8 9" key="1">
    <citation type="journal article" date="2018" name="Front. Microbiol.">
        <title>Genomic and genetic insights into a cosmopolitan fungus, Paecilomyces variotii (Eurotiales).</title>
        <authorList>
            <person name="Urquhart A.S."/>
            <person name="Mondo S.J."/>
            <person name="Makela M.R."/>
            <person name="Hane J.K."/>
            <person name="Wiebenga A."/>
            <person name="He G."/>
            <person name="Mihaltcheva S."/>
            <person name="Pangilinan J."/>
            <person name="Lipzen A."/>
            <person name="Barry K."/>
            <person name="de Vries R.P."/>
            <person name="Grigoriev I.V."/>
            <person name="Idnurm A."/>
        </authorList>
    </citation>
    <scope>NUCLEOTIDE SEQUENCE [LARGE SCALE GENOMIC DNA]</scope>
    <source>
        <strain evidence="8 9">CBS 101075</strain>
    </source>
</reference>
<dbReference type="Pfam" id="PF07690">
    <property type="entry name" value="MFS_1"/>
    <property type="match status" value="1"/>
</dbReference>
<feature type="domain" description="Major facilitator superfamily (MFS) profile" evidence="7">
    <location>
        <begin position="77"/>
        <end position="563"/>
    </location>
</feature>
<feature type="transmembrane region" description="Helical" evidence="6">
    <location>
        <begin position="231"/>
        <end position="250"/>
    </location>
</feature>